<gene>
    <name evidence="1" type="ORF">PHYPA_014076</name>
</gene>
<dbReference type="Gramene" id="Pp3c10_18630V3.1">
    <property type="protein sequence ID" value="PAC:32900865.CDS.1"/>
    <property type="gene ID" value="Pp3c10_18630"/>
</dbReference>
<dbReference type="Proteomes" id="UP000006727">
    <property type="component" value="Chromosome 10"/>
</dbReference>
<proteinExistence type="predicted"/>
<protein>
    <submittedName>
        <fullName evidence="1 2">Uncharacterized protein</fullName>
    </submittedName>
</protein>
<reference evidence="2" key="3">
    <citation type="submission" date="2020-12" db="UniProtKB">
        <authorList>
            <consortium name="EnsemblPlants"/>
        </authorList>
    </citation>
    <scope>IDENTIFICATION</scope>
</reference>
<evidence type="ECO:0000313" key="2">
    <source>
        <dbReference type="EnsemblPlants" id="PAC:32900865.CDS.1"/>
    </source>
</evidence>
<name>A0A2K1JZK3_PHYPA</name>
<dbReference type="EMBL" id="ABEU02000010">
    <property type="protein sequence ID" value="PNR46956.1"/>
    <property type="molecule type" value="Genomic_DNA"/>
</dbReference>
<evidence type="ECO:0000313" key="1">
    <source>
        <dbReference type="EMBL" id="PNR46956.1"/>
    </source>
</evidence>
<organism evidence="1">
    <name type="scientific">Physcomitrium patens</name>
    <name type="common">Spreading-leaved earth moss</name>
    <name type="synonym">Physcomitrella patens</name>
    <dbReference type="NCBI Taxonomy" id="3218"/>
    <lineage>
        <taxon>Eukaryota</taxon>
        <taxon>Viridiplantae</taxon>
        <taxon>Streptophyta</taxon>
        <taxon>Embryophyta</taxon>
        <taxon>Bryophyta</taxon>
        <taxon>Bryophytina</taxon>
        <taxon>Bryopsida</taxon>
        <taxon>Funariidae</taxon>
        <taxon>Funariales</taxon>
        <taxon>Funariaceae</taxon>
        <taxon>Physcomitrium</taxon>
    </lineage>
</organism>
<dbReference type="AlphaFoldDB" id="A0A2K1JZK3"/>
<dbReference type="InParanoid" id="A0A2K1JZK3"/>
<accession>A0A2K1JZK3</accession>
<reference evidence="1 3" key="1">
    <citation type="journal article" date="2008" name="Science">
        <title>The Physcomitrella genome reveals evolutionary insights into the conquest of land by plants.</title>
        <authorList>
            <person name="Rensing S."/>
            <person name="Lang D."/>
            <person name="Zimmer A."/>
            <person name="Terry A."/>
            <person name="Salamov A."/>
            <person name="Shapiro H."/>
            <person name="Nishiyama T."/>
            <person name="Perroud P.-F."/>
            <person name="Lindquist E."/>
            <person name="Kamisugi Y."/>
            <person name="Tanahashi T."/>
            <person name="Sakakibara K."/>
            <person name="Fujita T."/>
            <person name="Oishi K."/>
            <person name="Shin-I T."/>
            <person name="Kuroki Y."/>
            <person name="Toyoda A."/>
            <person name="Suzuki Y."/>
            <person name="Hashimoto A."/>
            <person name="Yamaguchi K."/>
            <person name="Sugano A."/>
            <person name="Kohara Y."/>
            <person name="Fujiyama A."/>
            <person name="Anterola A."/>
            <person name="Aoki S."/>
            <person name="Ashton N."/>
            <person name="Barbazuk W.B."/>
            <person name="Barker E."/>
            <person name="Bennetzen J."/>
            <person name="Bezanilla M."/>
            <person name="Blankenship R."/>
            <person name="Cho S.H."/>
            <person name="Dutcher S."/>
            <person name="Estelle M."/>
            <person name="Fawcett J.A."/>
            <person name="Gundlach H."/>
            <person name="Hanada K."/>
            <person name="Heyl A."/>
            <person name="Hicks K.A."/>
            <person name="Hugh J."/>
            <person name="Lohr M."/>
            <person name="Mayer K."/>
            <person name="Melkozernov A."/>
            <person name="Murata T."/>
            <person name="Nelson D."/>
            <person name="Pils B."/>
            <person name="Prigge M."/>
            <person name="Reiss B."/>
            <person name="Renner T."/>
            <person name="Rombauts S."/>
            <person name="Rushton P."/>
            <person name="Sanderfoot A."/>
            <person name="Schween G."/>
            <person name="Shiu S.-H."/>
            <person name="Stueber K."/>
            <person name="Theodoulou F.L."/>
            <person name="Tu H."/>
            <person name="Van de Peer Y."/>
            <person name="Verrier P.J."/>
            <person name="Waters E."/>
            <person name="Wood A."/>
            <person name="Yang L."/>
            <person name="Cove D."/>
            <person name="Cuming A."/>
            <person name="Hasebe M."/>
            <person name="Lucas S."/>
            <person name="Mishler D.B."/>
            <person name="Reski R."/>
            <person name="Grigoriev I."/>
            <person name="Quatrano R.S."/>
            <person name="Boore J.L."/>
        </authorList>
    </citation>
    <scope>NUCLEOTIDE SEQUENCE [LARGE SCALE GENOMIC DNA]</scope>
    <source>
        <strain evidence="2 3">cv. Gransden 2004</strain>
    </source>
</reference>
<reference evidence="1 3" key="2">
    <citation type="journal article" date="2018" name="Plant J.">
        <title>The Physcomitrella patens chromosome-scale assembly reveals moss genome structure and evolution.</title>
        <authorList>
            <person name="Lang D."/>
            <person name="Ullrich K.K."/>
            <person name="Murat F."/>
            <person name="Fuchs J."/>
            <person name="Jenkins J."/>
            <person name="Haas F.B."/>
            <person name="Piednoel M."/>
            <person name="Gundlach H."/>
            <person name="Van Bel M."/>
            <person name="Meyberg R."/>
            <person name="Vives C."/>
            <person name="Morata J."/>
            <person name="Symeonidi A."/>
            <person name="Hiss M."/>
            <person name="Muchero W."/>
            <person name="Kamisugi Y."/>
            <person name="Saleh O."/>
            <person name="Blanc G."/>
            <person name="Decker E.L."/>
            <person name="van Gessel N."/>
            <person name="Grimwood J."/>
            <person name="Hayes R.D."/>
            <person name="Graham S.W."/>
            <person name="Gunter L.E."/>
            <person name="McDaniel S.F."/>
            <person name="Hoernstein S.N.W."/>
            <person name="Larsson A."/>
            <person name="Li F.W."/>
            <person name="Perroud P.F."/>
            <person name="Phillips J."/>
            <person name="Ranjan P."/>
            <person name="Rokshar D.S."/>
            <person name="Rothfels C.J."/>
            <person name="Schneider L."/>
            <person name="Shu S."/>
            <person name="Stevenson D.W."/>
            <person name="Thummler F."/>
            <person name="Tillich M."/>
            <person name="Villarreal Aguilar J.C."/>
            <person name="Widiez T."/>
            <person name="Wong G.K."/>
            <person name="Wymore A."/>
            <person name="Zhang Y."/>
            <person name="Zimmer A.D."/>
            <person name="Quatrano R.S."/>
            <person name="Mayer K.F.X."/>
            <person name="Goodstein D."/>
            <person name="Casacuberta J.M."/>
            <person name="Vandepoele K."/>
            <person name="Reski R."/>
            <person name="Cuming A.C."/>
            <person name="Tuskan G.A."/>
            <person name="Maumus F."/>
            <person name="Salse J."/>
            <person name="Schmutz J."/>
            <person name="Rensing S.A."/>
        </authorList>
    </citation>
    <scope>NUCLEOTIDE SEQUENCE [LARGE SCALE GENOMIC DNA]</scope>
    <source>
        <strain evidence="2 3">cv. Gransden 2004</strain>
    </source>
</reference>
<dbReference type="PaxDb" id="3218-PP1S67_3V6.1"/>
<dbReference type="EnsemblPlants" id="Pp3c10_18630V3.1">
    <property type="protein sequence ID" value="PAC:32900865.CDS.1"/>
    <property type="gene ID" value="Pp3c10_18630"/>
</dbReference>
<evidence type="ECO:0000313" key="3">
    <source>
        <dbReference type="Proteomes" id="UP000006727"/>
    </source>
</evidence>
<sequence length="96" mass="10190">MQIDAPVTMTTTTTTTTTRGWPIPALCASTDVVTGVSPAAAQLCVTCGRRFVQHACPASDPDRTRGTLSCLHDWDWTAQSARMLKSTPHTTGIAEG</sequence>
<keyword evidence="3" id="KW-1185">Reference proteome</keyword>